<comment type="subcellular location">
    <subcellularLocation>
        <location evidence="1">Cell membrane</location>
        <topology evidence="1">Multi-pass membrane protein</topology>
    </subcellularLocation>
</comment>
<dbReference type="AlphaFoldDB" id="A0A9D1FIV5"/>
<dbReference type="Gene3D" id="3.30.70.100">
    <property type="match status" value="1"/>
</dbReference>
<evidence type="ECO:0000313" key="11">
    <source>
        <dbReference type="EMBL" id="HIS74518.1"/>
    </source>
</evidence>
<dbReference type="Gene3D" id="1.10.287.1260">
    <property type="match status" value="1"/>
</dbReference>
<organism evidence="11 12">
    <name type="scientific">Candidatus Galligastranaerophilus intestinavium</name>
    <dbReference type="NCBI Taxonomy" id="2840836"/>
    <lineage>
        <taxon>Bacteria</taxon>
        <taxon>Candidatus Galligastranaerophilus</taxon>
    </lineage>
</organism>
<evidence type="ECO:0000259" key="9">
    <source>
        <dbReference type="Pfam" id="PF21082"/>
    </source>
</evidence>
<dbReference type="EMBL" id="DVJQ01000049">
    <property type="protein sequence ID" value="HIS74518.1"/>
    <property type="molecule type" value="Genomic_DNA"/>
</dbReference>
<dbReference type="Pfam" id="PF21082">
    <property type="entry name" value="MS_channel_3rd"/>
    <property type="match status" value="1"/>
</dbReference>
<dbReference type="InterPro" id="IPR045276">
    <property type="entry name" value="YbiO_bact"/>
</dbReference>
<evidence type="ECO:0000256" key="6">
    <source>
        <dbReference type="ARBA" id="ARBA00023136"/>
    </source>
</evidence>
<dbReference type="InterPro" id="IPR023408">
    <property type="entry name" value="MscS_beta-dom_sf"/>
</dbReference>
<reference evidence="11" key="2">
    <citation type="journal article" date="2021" name="PeerJ">
        <title>Extensive microbial diversity within the chicken gut microbiome revealed by metagenomics and culture.</title>
        <authorList>
            <person name="Gilroy R."/>
            <person name="Ravi A."/>
            <person name="Getino M."/>
            <person name="Pursley I."/>
            <person name="Horton D.L."/>
            <person name="Alikhan N.F."/>
            <person name="Baker D."/>
            <person name="Gharbi K."/>
            <person name="Hall N."/>
            <person name="Watson M."/>
            <person name="Adriaenssens E.M."/>
            <person name="Foster-Nyarko E."/>
            <person name="Jarju S."/>
            <person name="Secka A."/>
            <person name="Antonio M."/>
            <person name="Oren A."/>
            <person name="Chaudhuri R.R."/>
            <person name="La Ragione R."/>
            <person name="Hildebrand F."/>
            <person name="Pallen M.J."/>
        </authorList>
    </citation>
    <scope>NUCLEOTIDE SEQUENCE</scope>
    <source>
        <strain evidence="11">CHK152-2871</strain>
    </source>
</reference>
<dbReference type="Gene3D" id="2.30.30.60">
    <property type="match status" value="1"/>
</dbReference>
<dbReference type="PANTHER" id="PTHR30460:SF0">
    <property type="entry name" value="MODERATE CONDUCTANCE MECHANOSENSITIVE CHANNEL YBIO"/>
    <property type="match status" value="1"/>
</dbReference>
<proteinExistence type="inferred from homology"/>
<keyword evidence="5 7" id="KW-1133">Transmembrane helix</keyword>
<accession>A0A9D1FIV5</accession>
<dbReference type="InterPro" id="IPR011066">
    <property type="entry name" value="MscS_channel_C_sf"/>
</dbReference>
<sequence length="277" mass="31541">MEILKFFESIKWVDVLNIIFTLIFFIFATKFVKTFMLHVFERVKKRAKDIESAKNFDTLCIISIHAINFIIFIFVAINILNHLGVDVRPIITAAGVLGVAVGFGSKRFVEDLLSGLTILFEGQLRVGDVVEIQGVTGTVEKITLSIIVLRSIDGAAHFIRNGLVDIITNYTRGFSYSLVDISVAYKENIAHVMEVLKQIGEELRNDECYGDKILGEIEVLGLDKFNDSSITILTRFKTLPRHQWEIKRIFNLRIKEKFDELGIEIPFNQLVVTQNKE</sequence>
<evidence type="ECO:0000259" key="8">
    <source>
        <dbReference type="Pfam" id="PF00924"/>
    </source>
</evidence>
<dbReference type="GO" id="GO:0008381">
    <property type="term" value="F:mechanosensitive monoatomic ion channel activity"/>
    <property type="evidence" value="ECO:0007669"/>
    <property type="project" value="InterPro"/>
</dbReference>
<dbReference type="InterPro" id="IPR011014">
    <property type="entry name" value="MscS_channel_TM-2"/>
</dbReference>
<dbReference type="GO" id="GO:0005886">
    <property type="term" value="C:plasma membrane"/>
    <property type="evidence" value="ECO:0007669"/>
    <property type="project" value="UniProtKB-SubCell"/>
</dbReference>
<dbReference type="SUPFAM" id="SSF82861">
    <property type="entry name" value="Mechanosensitive channel protein MscS (YggB), transmembrane region"/>
    <property type="match status" value="1"/>
</dbReference>
<dbReference type="InterPro" id="IPR010920">
    <property type="entry name" value="LSM_dom_sf"/>
</dbReference>
<keyword evidence="4 7" id="KW-0812">Transmembrane</keyword>
<evidence type="ECO:0000256" key="3">
    <source>
        <dbReference type="ARBA" id="ARBA00022475"/>
    </source>
</evidence>
<evidence type="ECO:0000256" key="7">
    <source>
        <dbReference type="SAM" id="Phobius"/>
    </source>
</evidence>
<protein>
    <submittedName>
        <fullName evidence="11">Mechanosensitive ion channel family protein</fullName>
    </submittedName>
</protein>
<evidence type="ECO:0000259" key="10">
    <source>
        <dbReference type="Pfam" id="PF21088"/>
    </source>
</evidence>
<feature type="domain" description="Mechanosensitive ion channel MscS" evidence="8">
    <location>
        <begin position="109"/>
        <end position="172"/>
    </location>
</feature>
<dbReference type="InterPro" id="IPR049278">
    <property type="entry name" value="MS_channel_C"/>
</dbReference>
<evidence type="ECO:0000313" key="12">
    <source>
        <dbReference type="Proteomes" id="UP000886865"/>
    </source>
</evidence>
<evidence type="ECO:0000256" key="5">
    <source>
        <dbReference type="ARBA" id="ARBA00022989"/>
    </source>
</evidence>
<evidence type="ECO:0000256" key="2">
    <source>
        <dbReference type="ARBA" id="ARBA00008017"/>
    </source>
</evidence>
<dbReference type="InterPro" id="IPR006685">
    <property type="entry name" value="MscS_channel_2nd"/>
</dbReference>
<comment type="caution">
    <text evidence="11">The sequence shown here is derived from an EMBL/GenBank/DDBJ whole genome shotgun (WGS) entry which is preliminary data.</text>
</comment>
<dbReference type="Pfam" id="PF00924">
    <property type="entry name" value="MS_channel_2nd"/>
    <property type="match status" value="1"/>
</dbReference>
<comment type="similarity">
    <text evidence="2">Belongs to the MscS (TC 1.A.23) family.</text>
</comment>
<evidence type="ECO:0000256" key="4">
    <source>
        <dbReference type="ARBA" id="ARBA00022692"/>
    </source>
</evidence>
<keyword evidence="3" id="KW-1003">Cell membrane</keyword>
<dbReference type="InterPro" id="IPR049142">
    <property type="entry name" value="MS_channel_1st"/>
</dbReference>
<dbReference type="SUPFAM" id="SSF82689">
    <property type="entry name" value="Mechanosensitive channel protein MscS (YggB), C-terminal domain"/>
    <property type="match status" value="1"/>
</dbReference>
<dbReference type="SUPFAM" id="SSF50182">
    <property type="entry name" value="Sm-like ribonucleoproteins"/>
    <property type="match status" value="1"/>
</dbReference>
<feature type="domain" description="Mechanosensitive ion channel MscS C-terminal" evidence="9">
    <location>
        <begin position="179"/>
        <end position="265"/>
    </location>
</feature>
<keyword evidence="6 7" id="KW-0472">Membrane</keyword>
<name>A0A9D1FIV5_9BACT</name>
<feature type="transmembrane region" description="Helical" evidence="7">
    <location>
        <begin position="15"/>
        <end position="37"/>
    </location>
</feature>
<gene>
    <name evidence="11" type="ORF">IAA86_05825</name>
</gene>
<feature type="transmembrane region" description="Helical" evidence="7">
    <location>
        <begin position="58"/>
        <end position="81"/>
    </location>
</feature>
<dbReference type="PANTHER" id="PTHR30460">
    <property type="entry name" value="MODERATE CONDUCTANCE MECHANOSENSITIVE CHANNEL YBIO"/>
    <property type="match status" value="1"/>
</dbReference>
<reference evidence="11" key="1">
    <citation type="submission" date="2020-10" db="EMBL/GenBank/DDBJ databases">
        <authorList>
            <person name="Gilroy R."/>
        </authorList>
    </citation>
    <scope>NUCLEOTIDE SEQUENCE</scope>
    <source>
        <strain evidence="11">CHK152-2871</strain>
    </source>
</reference>
<dbReference type="Proteomes" id="UP000886865">
    <property type="component" value="Unassembled WGS sequence"/>
</dbReference>
<dbReference type="Pfam" id="PF21088">
    <property type="entry name" value="MS_channel_1st"/>
    <property type="match status" value="1"/>
</dbReference>
<evidence type="ECO:0000256" key="1">
    <source>
        <dbReference type="ARBA" id="ARBA00004651"/>
    </source>
</evidence>
<feature type="domain" description="Mechanosensitive ion channel transmembrane helices 2/3" evidence="10">
    <location>
        <begin position="67"/>
        <end position="106"/>
    </location>
</feature>